<dbReference type="GO" id="GO:0003676">
    <property type="term" value="F:nucleic acid binding"/>
    <property type="evidence" value="ECO:0007669"/>
    <property type="project" value="InterPro"/>
</dbReference>
<gene>
    <name evidence="4" type="ORF">KI387_010772</name>
</gene>
<reference evidence="4 5" key="1">
    <citation type="journal article" date="2021" name="Nat. Plants">
        <title>The Taxus genome provides insights into paclitaxel biosynthesis.</title>
        <authorList>
            <person name="Xiong X."/>
            <person name="Gou J."/>
            <person name="Liao Q."/>
            <person name="Li Y."/>
            <person name="Zhou Q."/>
            <person name="Bi G."/>
            <person name="Li C."/>
            <person name="Du R."/>
            <person name="Wang X."/>
            <person name="Sun T."/>
            <person name="Guo L."/>
            <person name="Liang H."/>
            <person name="Lu P."/>
            <person name="Wu Y."/>
            <person name="Zhang Z."/>
            <person name="Ro D.K."/>
            <person name="Shang Y."/>
            <person name="Huang S."/>
            <person name="Yan J."/>
        </authorList>
    </citation>
    <scope>NUCLEOTIDE SEQUENCE [LARGE SCALE GENOMIC DNA]</scope>
    <source>
        <strain evidence="4">Ta-2019</strain>
    </source>
</reference>
<organism evidence="4 5">
    <name type="scientific">Taxus chinensis</name>
    <name type="common">Chinese yew</name>
    <name type="synonym">Taxus wallichiana var. chinensis</name>
    <dbReference type="NCBI Taxonomy" id="29808"/>
    <lineage>
        <taxon>Eukaryota</taxon>
        <taxon>Viridiplantae</taxon>
        <taxon>Streptophyta</taxon>
        <taxon>Embryophyta</taxon>
        <taxon>Tracheophyta</taxon>
        <taxon>Spermatophyta</taxon>
        <taxon>Pinopsida</taxon>
        <taxon>Pinidae</taxon>
        <taxon>Conifers II</taxon>
        <taxon>Cupressales</taxon>
        <taxon>Taxaceae</taxon>
        <taxon>Taxus</taxon>
    </lineage>
</organism>
<feature type="non-terminal residue" evidence="4">
    <location>
        <position position="1"/>
    </location>
</feature>
<dbReference type="GO" id="GO:0006353">
    <property type="term" value="P:DNA-templated transcription termination"/>
    <property type="evidence" value="ECO:0007669"/>
    <property type="project" value="UniProtKB-KW"/>
</dbReference>
<dbReference type="Pfam" id="PF02536">
    <property type="entry name" value="mTERF"/>
    <property type="match status" value="1"/>
</dbReference>
<keyword evidence="5" id="KW-1185">Reference proteome</keyword>
<keyword evidence="2" id="KW-0804">Transcription</keyword>
<keyword evidence="3" id="KW-0809">Transit peptide</keyword>
<dbReference type="EMBL" id="JAHRHJ020000008">
    <property type="protein sequence ID" value="KAH9306368.1"/>
    <property type="molecule type" value="Genomic_DNA"/>
</dbReference>
<evidence type="ECO:0000256" key="3">
    <source>
        <dbReference type="ARBA" id="ARBA00022946"/>
    </source>
</evidence>
<dbReference type="InterPro" id="IPR038538">
    <property type="entry name" value="MTERF_sf"/>
</dbReference>
<proteinExistence type="inferred from homology"/>
<accession>A0AA38FN56</accession>
<protein>
    <submittedName>
        <fullName evidence="4">Uncharacterized protein</fullName>
    </submittedName>
</protein>
<feature type="non-terminal residue" evidence="4">
    <location>
        <position position="72"/>
    </location>
</feature>
<dbReference type="InterPro" id="IPR003690">
    <property type="entry name" value="MTERF"/>
</dbReference>
<evidence type="ECO:0000313" key="5">
    <source>
        <dbReference type="Proteomes" id="UP000824469"/>
    </source>
</evidence>
<dbReference type="AlphaFoldDB" id="A0AA38FN56"/>
<dbReference type="Gene3D" id="1.25.70.10">
    <property type="entry name" value="Transcription termination factor 3, mitochondrial"/>
    <property type="match status" value="1"/>
</dbReference>
<keyword evidence="2" id="KW-0806">Transcription termination</keyword>
<name>A0AA38FN56_TAXCH</name>
<keyword evidence="2" id="KW-0805">Transcription regulation</keyword>
<evidence type="ECO:0000256" key="1">
    <source>
        <dbReference type="ARBA" id="ARBA00007692"/>
    </source>
</evidence>
<dbReference type="Proteomes" id="UP000824469">
    <property type="component" value="Unassembled WGS sequence"/>
</dbReference>
<sequence length="72" mass="8435">AEYLKEFGLSNTDLGRLIALRPHLLSCNIEEEWKPLVKYLYYLGVQRSGMRRLLIKEPSIFCLNLRENIAPK</sequence>
<evidence type="ECO:0000256" key="2">
    <source>
        <dbReference type="ARBA" id="ARBA00022472"/>
    </source>
</evidence>
<comment type="caution">
    <text evidence="4">The sequence shown here is derived from an EMBL/GenBank/DDBJ whole genome shotgun (WGS) entry which is preliminary data.</text>
</comment>
<evidence type="ECO:0000313" key="4">
    <source>
        <dbReference type="EMBL" id="KAH9306368.1"/>
    </source>
</evidence>
<comment type="similarity">
    <text evidence="1">Belongs to the mTERF family.</text>
</comment>